<dbReference type="PANTHER" id="PTHR46599:SF3">
    <property type="entry name" value="PIGGYBAC TRANSPOSABLE ELEMENT-DERIVED PROTEIN 4"/>
    <property type="match status" value="1"/>
</dbReference>
<accession>A0A9P0KJ05</accession>
<comment type="caution">
    <text evidence="2">The sequence shown here is derived from an EMBL/GenBank/DDBJ whole genome shotgun (WGS) entry which is preliminary data.</text>
</comment>
<name>A0A9P0KJ05_ACAOB</name>
<dbReference type="AlphaFoldDB" id="A0A9P0KJ05"/>
<evidence type="ECO:0000259" key="1">
    <source>
        <dbReference type="Pfam" id="PF13843"/>
    </source>
</evidence>
<evidence type="ECO:0000313" key="3">
    <source>
        <dbReference type="Proteomes" id="UP001152888"/>
    </source>
</evidence>
<organism evidence="2 3">
    <name type="scientific">Acanthoscelides obtectus</name>
    <name type="common">Bean weevil</name>
    <name type="synonym">Bruchus obtectus</name>
    <dbReference type="NCBI Taxonomy" id="200917"/>
    <lineage>
        <taxon>Eukaryota</taxon>
        <taxon>Metazoa</taxon>
        <taxon>Ecdysozoa</taxon>
        <taxon>Arthropoda</taxon>
        <taxon>Hexapoda</taxon>
        <taxon>Insecta</taxon>
        <taxon>Pterygota</taxon>
        <taxon>Neoptera</taxon>
        <taxon>Endopterygota</taxon>
        <taxon>Coleoptera</taxon>
        <taxon>Polyphaga</taxon>
        <taxon>Cucujiformia</taxon>
        <taxon>Chrysomeloidea</taxon>
        <taxon>Chrysomelidae</taxon>
        <taxon>Bruchinae</taxon>
        <taxon>Bruchini</taxon>
        <taxon>Acanthoscelides</taxon>
    </lineage>
</organism>
<dbReference type="InterPro" id="IPR029526">
    <property type="entry name" value="PGBD"/>
</dbReference>
<feature type="domain" description="PiggyBac transposable element-derived protein" evidence="1">
    <location>
        <begin position="63"/>
        <end position="419"/>
    </location>
</feature>
<dbReference type="Proteomes" id="UP001152888">
    <property type="component" value="Unassembled WGS sequence"/>
</dbReference>
<reference evidence="2" key="1">
    <citation type="submission" date="2022-03" db="EMBL/GenBank/DDBJ databases">
        <authorList>
            <person name="Sayadi A."/>
        </authorList>
    </citation>
    <scope>NUCLEOTIDE SEQUENCE</scope>
</reference>
<dbReference type="OrthoDB" id="123207at2759"/>
<dbReference type="Pfam" id="PF13843">
    <property type="entry name" value="DDE_Tnp_1_7"/>
    <property type="match status" value="1"/>
</dbReference>
<keyword evidence="3" id="KW-1185">Reference proteome</keyword>
<gene>
    <name evidence="2" type="ORF">ACAOBT_LOCUS10028</name>
</gene>
<dbReference type="EMBL" id="CAKOFQ010006799">
    <property type="protein sequence ID" value="CAH1972480.1"/>
    <property type="molecule type" value="Genomic_DNA"/>
</dbReference>
<protein>
    <recommendedName>
        <fullName evidence="1">PiggyBac transposable element-derived protein domain-containing protein</fullName>
    </recommendedName>
</protein>
<dbReference type="PANTHER" id="PTHR46599">
    <property type="entry name" value="PIGGYBAC TRANSPOSABLE ELEMENT-DERIVED PROTEIN 4"/>
    <property type="match status" value="1"/>
</dbReference>
<sequence>MEFSPFQNQNEMQDFVPSPVSRKSIQEINYDDGPPSIHQNNFEYIPGNCINEAIISLLGEGEPHDFYNLLINDENFEMIVEQTNLFASQRLMSEDSDFGKSSEFHSWTPTTVSEIKKFFGIIAYMGLVKMPTLKRYWSTNSKYKNQICGKFMPRNRFELILAMLHFSDIQSNDSNSRLHKVQSLVSKFVCKSQMFYTLARVFCIDESLIPFRGRLIFKQYIPDKAHKYGVQIFKLCAGPSYTWNMKIYSGKEADQNNSIPTKVVLELSEKLLDTGRMAVTDNYYTSIDLANQLLQRRTHLMGTLRANRRGNPKEVVGAKLKKGEIKAKQVENGISILKWKDKRDVLMLSTYHFNETVTIQIRSKEIVKPLMVVDYNKGKSSVDLSDQFASYGSCVRKTVKWYHKIAIEIILGTAIVNSHLLYEEVTGNKISLLDFREAIIDKLLDRPLTDPDVKKTHAFEKQPGNSRVGRRYCRGCYKKKLKNEIPKNKVKKVTTFCKTCPDQPRYCLECFNKGHNK</sequence>
<proteinExistence type="predicted"/>
<evidence type="ECO:0000313" key="2">
    <source>
        <dbReference type="EMBL" id="CAH1972480.1"/>
    </source>
</evidence>